<dbReference type="SUPFAM" id="SSF56059">
    <property type="entry name" value="Glutathione synthetase ATP-binding domain-like"/>
    <property type="match status" value="1"/>
</dbReference>
<comment type="subunit">
    <text evidence="5 6">Homodimer.</text>
</comment>
<keyword evidence="1 5" id="KW-0436">Ligase</keyword>
<dbReference type="GO" id="GO:0034028">
    <property type="term" value="F:5-(carboxyamino)imidazole ribonucleotide synthase activity"/>
    <property type="evidence" value="ECO:0007669"/>
    <property type="project" value="UniProtKB-UniRule"/>
</dbReference>
<sequence length="377" mass="41311">MNQVILPNSTIGILGGGQLGRMMAVAAKQMGYRIAVQDPAEDGPCAQLADIHIPYALDSLEGAKQLAEVSEVITYEFENVDLSLAKYLVELGKLPQGVEALEVTQNRGREKKRLEQAGVPVAPYRLLDETDDLEEAVDTLGFPCVIKTVEGGYDGKGQFRISSKEDMSEAKRFLHDHGSCILESWLPFDQEVSIIMTRGIDGGTAIFPMPANLHEHHMLRESVVPASVSSEVLDKAKTYAVRIAAYLGVVGTFAVEMFVVGEDVYVNEMAPRPHNSGHFTIEACNVSQFEQHIRAVCGLPLLNIDTPYAAVMRNIIGTEADGYGINAHHFLDCHVHLYGKEEIKPMRKMGHVTAIGKTVEEAKEKLDQDQVVPGTRG</sequence>
<comment type="pathway">
    <text evidence="5 6">Purine metabolism; IMP biosynthesis via de novo pathway; 5-amino-1-(5-phospho-D-ribosyl)imidazole-4-carboxylate from 5-amino-1-(5-phospho-D-ribosyl)imidazole (N5-CAIR route): step 1/2.</text>
</comment>
<dbReference type="Gene3D" id="3.40.50.20">
    <property type="match status" value="1"/>
</dbReference>
<keyword evidence="2 5" id="KW-0547">Nucleotide-binding</keyword>
<dbReference type="GO" id="GO:0005829">
    <property type="term" value="C:cytosol"/>
    <property type="evidence" value="ECO:0007669"/>
    <property type="project" value="TreeGrafter"/>
</dbReference>
<keyword evidence="4 5" id="KW-0067">ATP-binding</keyword>
<comment type="caution">
    <text evidence="8">The sequence shown here is derived from an EMBL/GenBank/DDBJ whole genome shotgun (WGS) entry which is preliminary data.</text>
</comment>
<evidence type="ECO:0000313" key="9">
    <source>
        <dbReference type="Proteomes" id="UP000030153"/>
    </source>
</evidence>
<feature type="binding site" evidence="5">
    <location>
        <position position="147"/>
    </location>
    <ligand>
        <name>ATP</name>
        <dbReference type="ChEBI" id="CHEBI:30616"/>
    </ligand>
</feature>
<evidence type="ECO:0000313" key="8">
    <source>
        <dbReference type="EMBL" id="KGP89676.1"/>
    </source>
</evidence>
<dbReference type="Proteomes" id="UP000030153">
    <property type="component" value="Unassembled WGS sequence"/>
</dbReference>
<dbReference type="NCBIfam" id="TIGR01161">
    <property type="entry name" value="purK"/>
    <property type="match status" value="1"/>
</dbReference>
<dbReference type="SUPFAM" id="SSF52440">
    <property type="entry name" value="PreATP-grasp domain"/>
    <property type="match status" value="1"/>
</dbReference>
<dbReference type="Gene3D" id="3.30.470.20">
    <property type="entry name" value="ATP-grasp fold, B domain"/>
    <property type="match status" value="1"/>
</dbReference>
<dbReference type="PANTHER" id="PTHR11609:SF5">
    <property type="entry name" value="PHOSPHORIBOSYLAMINOIMIDAZOLE CARBOXYLASE"/>
    <property type="match status" value="1"/>
</dbReference>
<dbReference type="NCBIfam" id="NF004675">
    <property type="entry name" value="PRK06019.1-1"/>
    <property type="match status" value="1"/>
</dbReference>
<dbReference type="OrthoDB" id="9804625at2"/>
<dbReference type="eggNOG" id="COG0026">
    <property type="taxonomic scope" value="Bacteria"/>
</dbReference>
<reference evidence="8 9" key="1">
    <citation type="submission" date="2013-08" db="EMBL/GenBank/DDBJ databases">
        <title>Genome of Pontibacillus chungwhensis.</title>
        <authorList>
            <person name="Wang Q."/>
            <person name="Wang G."/>
        </authorList>
    </citation>
    <scope>NUCLEOTIDE SEQUENCE [LARGE SCALE GENOMIC DNA]</scope>
    <source>
        <strain evidence="8 9">BH030062</strain>
    </source>
</reference>
<feature type="binding site" evidence="5">
    <location>
        <begin position="267"/>
        <end position="268"/>
    </location>
    <ligand>
        <name>ATP</name>
        <dbReference type="ChEBI" id="CHEBI:30616"/>
    </ligand>
</feature>
<dbReference type="FunFam" id="3.30.1490.20:FF:000015">
    <property type="entry name" value="N5-carboxyaminoimidazole ribonucleotide synthase"/>
    <property type="match status" value="1"/>
</dbReference>
<dbReference type="GO" id="GO:0005524">
    <property type="term" value="F:ATP binding"/>
    <property type="evidence" value="ECO:0007669"/>
    <property type="project" value="UniProtKB-UniRule"/>
</dbReference>
<dbReference type="InterPro" id="IPR013815">
    <property type="entry name" value="ATP_grasp_subdomain_1"/>
</dbReference>
<dbReference type="InterPro" id="IPR011761">
    <property type="entry name" value="ATP-grasp"/>
</dbReference>
<feature type="domain" description="ATP-grasp" evidence="7">
    <location>
        <begin position="111"/>
        <end position="297"/>
    </location>
</feature>
<gene>
    <name evidence="5 6" type="primary">purK</name>
    <name evidence="8" type="ORF">N780_10140</name>
</gene>
<dbReference type="NCBIfam" id="NF004676">
    <property type="entry name" value="PRK06019.1-2"/>
    <property type="match status" value="1"/>
</dbReference>
<protein>
    <recommendedName>
        <fullName evidence="5 6">N5-carboxyaminoimidazole ribonucleotide synthase</fullName>
        <shortName evidence="5 6">N5-CAIR synthase</shortName>
        <ecNumber evidence="5 6">6.3.4.18</ecNumber>
    </recommendedName>
    <alternativeName>
        <fullName evidence="5 6">5-(carboxyamino)imidazole ribonucleotide synthetase</fullName>
    </alternativeName>
</protein>
<evidence type="ECO:0000256" key="4">
    <source>
        <dbReference type="ARBA" id="ARBA00022840"/>
    </source>
</evidence>
<dbReference type="HAMAP" id="MF_01928">
    <property type="entry name" value="PurK"/>
    <property type="match status" value="1"/>
</dbReference>
<evidence type="ECO:0000256" key="3">
    <source>
        <dbReference type="ARBA" id="ARBA00022755"/>
    </source>
</evidence>
<dbReference type="InterPro" id="IPR054350">
    <property type="entry name" value="PurT/PurK_preATP-grasp"/>
</dbReference>
<dbReference type="RefSeq" id="WP_036787809.1">
    <property type="nucleotide sequence ID" value="NZ_AVBG01000025.1"/>
</dbReference>
<feature type="binding site" evidence="5">
    <location>
        <begin position="183"/>
        <end position="186"/>
    </location>
    <ligand>
        <name>ATP</name>
        <dbReference type="ChEBI" id="CHEBI:30616"/>
    </ligand>
</feature>
<dbReference type="Gene3D" id="3.30.1490.20">
    <property type="entry name" value="ATP-grasp fold, A domain"/>
    <property type="match status" value="1"/>
</dbReference>
<dbReference type="NCBIfam" id="NF004679">
    <property type="entry name" value="PRK06019.1-5"/>
    <property type="match status" value="1"/>
</dbReference>
<comment type="similarity">
    <text evidence="5 6">Belongs to the PurK/PurT family.</text>
</comment>
<accession>A0A0A2UT46</accession>
<feature type="binding site" evidence="5">
    <location>
        <position position="191"/>
    </location>
    <ligand>
        <name>ATP</name>
        <dbReference type="ChEBI" id="CHEBI:30616"/>
    </ligand>
</feature>
<dbReference type="PANTHER" id="PTHR11609">
    <property type="entry name" value="PURINE BIOSYNTHESIS PROTEIN 6/7, PUR6/7"/>
    <property type="match status" value="1"/>
</dbReference>
<feature type="binding site" evidence="5">
    <location>
        <position position="107"/>
    </location>
    <ligand>
        <name>ATP</name>
        <dbReference type="ChEBI" id="CHEBI:30616"/>
    </ligand>
</feature>
<dbReference type="InterPro" id="IPR003135">
    <property type="entry name" value="ATP-grasp_carboxylate-amine"/>
</dbReference>
<dbReference type="UniPathway" id="UPA00074">
    <property type="reaction ID" value="UER00942"/>
</dbReference>
<evidence type="ECO:0000256" key="2">
    <source>
        <dbReference type="ARBA" id="ARBA00022741"/>
    </source>
</evidence>
<dbReference type="InterPro" id="IPR040686">
    <property type="entry name" value="PurK_C"/>
</dbReference>
<dbReference type="SUPFAM" id="SSF51246">
    <property type="entry name" value="Rudiment single hybrid motif"/>
    <property type="match status" value="1"/>
</dbReference>
<organism evidence="8 9">
    <name type="scientific">Pontibacillus chungwhensis BH030062</name>
    <dbReference type="NCBI Taxonomy" id="1385513"/>
    <lineage>
        <taxon>Bacteria</taxon>
        <taxon>Bacillati</taxon>
        <taxon>Bacillota</taxon>
        <taxon>Bacilli</taxon>
        <taxon>Bacillales</taxon>
        <taxon>Bacillaceae</taxon>
        <taxon>Pontibacillus</taxon>
    </lineage>
</organism>
<feature type="binding site" evidence="5">
    <location>
        <begin position="152"/>
        <end position="158"/>
    </location>
    <ligand>
        <name>ATP</name>
        <dbReference type="ChEBI" id="CHEBI:30616"/>
    </ligand>
</feature>
<dbReference type="InterPro" id="IPR005875">
    <property type="entry name" value="PurK"/>
</dbReference>
<feature type="binding site" evidence="5">
    <location>
        <position position="214"/>
    </location>
    <ligand>
        <name>ATP</name>
        <dbReference type="ChEBI" id="CHEBI:30616"/>
    </ligand>
</feature>
<evidence type="ECO:0000256" key="6">
    <source>
        <dbReference type="RuleBase" id="RU361200"/>
    </source>
</evidence>
<dbReference type="AlphaFoldDB" id="A0A0A2UT46"/>
<dbReference type="Pfam" id="PF17769">
    <property type="entry name" value="PurK_C"/>
    <property type="match status" value="1"/>
</dbReference>
<evidence type="ECO:0000256" key="1">
    <source>
        <dbReference type="ARBA" id="ARBA00022598"/>
    </source>
</evidence>
<comment type="function">
    <text evidence="5">Catalyzes the ATP-dependent conversion of 5-aminoimidazole ribonucleotide (AIR) and HCO(3)(-) to N5-carboxyaminoimidazole ribonucleotide (N5-CAIR).</text>
</comment>
<dbReference type="InterPro" id="IPR011054">
    <property type="entry name" value="Rudment_hybrid_motif"/>
</dbReference>
<dbReference type="EC" id="6.3.4.18" evidence="5 6"/>
<dbReference type="STRING" id="1385513.N780_10140"/>
<dbReference type="GO" id="GO:0046872">
    <property type="term" value="F:metal ion binding"/>
    <property type="evidence" value="ECO:0007669"/>
    <property type="project" value="InterPro"/>
</dbReference>
<evidence type="ECO:0000256" key="5">
    <source>
        <dbReference type="HAMAP-Rule" id="MF_01928"/>
    </source>
</evidence>
<keyword evidence="3 5" id="KW-0658">Purine biosynthesis</keyword>
<name>A0A0A2UT46_9BACI</name>
<evidence type="ECO:0000259" key="7">
    <source>
        <dbReference type="PROSITE" id="PS50975"/>
    </source>
</evidence>
<comment type="catalytic activity">
    <reaction evidence="5 6">
        <text>5-amino-1-(5-phospho-beta-D-ribosyl)imidazole + hydrogencarbonate + ATP = 5-carboxyamino-1-(5-phospho-D-ribosyl)imidazole + ADP + phosphate + 2 H(+)</text>
        <dbReference type="Rhea" id="RHEA:19317"/>
        <dbReference type="ChEBI" id="CHEBI:15378"/>
        <dbReference type="ChEBI" id="CHEBI:17544"/>
        <dbReference type="ChEBI" id="CHEBI:30616"/>
        <dbReference type="ChEBI" id="CHEBI:43474"/>
        <dbReference type="ChEBI" id="CHEBI:58730"/>
        <dbReference type="ChEBI" id="CHEBI:137981"/>
        <dbReference type="ChEBI" id="CHEBI:456216"/>
        <dbReference type="EC" id="6.3.4.18"/>
    </reaction>
</comment>
<comment type="function">
    <text evidence="6">Catalyzes the ATP-dependent conversion of 5-aminoimidazole ribonucleotide (AIR) and HCO(3)- to N5-carboxyaminoimidazole ribonucleotide (N5-CAIR).</text>
</comment>
<dbReference type="GO" id="GO:0004638">
    <property type="term" value="F:phosphoribosylaminoimidazole carboxylase activity"/>
    <property type="evidence" value="ECO:0007669"/>
    <property type="project" value="InterPro"/>
</dbReference>
<dbReference type="EMBL" id="AVBG01000025">
    <property type="protein sequence ID" value="KGP89676.1"/>
    <property type="molecule type" value="Genomic_DNA"/>
</dbReference>
<dbReference type="Pfam" id="PF22660">
    <property type="entry name" value="RS_preATP-grasp-like"/>
    <property type="match status" value="1"/>
</dbReference>
<dbReference type="GO" id="GO:0006189">
    <property type="term" value="P:'de novo' IMP biosynthetic process"/>
    <property type="evidence" value="ECO:0007669"/>
    <property type="project" value="UniProtKB-UniRule"/>
</dbReference>
<dbReference type="PROSITE" id="PS50975">
    <property type="entry name" value="ATP_GRASP"/>
    <property type="match status" value="1"/>
</dbReference>
<dbReference type="Pfam" id="PF02222">
    <property type="entry name" value="ATP-grasp"/>
    <property type="match status" value="1"/>
</dbReference>
<keyword evidence="9" id="KW-1185">Reference proteome</keyword>
<dbReference type="InterPro" id="IPR016185">
    <property type="entry name" value="PreATP-grasp_dom_sf"/>
</dbReference>
<proteinExistence type="inferred from homology"/>